<dbReference type="GeneID" id="37068937"/>
<gene>
    <name evidence="1" type="ORF">BO70DRAFT_397385</name>
</gene>
<dbReference type="EMBL" id="MSFL01000016">
    <property type="protein sequence ID" value="PWY79278.1"/>
    <property type="molecule type" value="Genomic_DNA"/>
</dbReference>
<proteinExistence type="predicted"/>
<protein>
    <submittedName>
        <fullName evidence="1">Uncharacterized protein</fullName>
    </submittedName>
</protein>
<dbReference type="AlphaFoldDB" id="A0A317W268"/>
<keyword evidence="2" id="KW-1185">Reference proteome</keyword>
<name>A0A317W268_9EURO</name>
<dbReference type="Proteomes" id="UP000247233">
    <property type="component" value="Unassembled WGS sequence"/>
</dbReference>
<dbReference type="RefSeq" id="XP_025398498.1">
    <property type="nucleotide sequence ID" value="XM_025546700.1"/>
</dbReference>
<sequence>MNNSSNDTPAIDWTRDGDLESYVARALDDKQIPNCLWSDGALSIYGCPSSQEMVANHRQKSSAWMVPDRVIHRVPQALAGTSFVSCTEGEDCHVLDKERVHPFPDVHVHVHREGQPGYAVEFYKQSRLFWGLPPPPLGVPRSGDPFYMLVTDERLSEPAVLSRGRQPAGNHPVKILVPTHYTIGMALLALRDLEESMNRDHWLGVMKQLWFMIIDDENPILDSNSLTGVYHNIMYAFGDWLLSRQPDRVQRGHEYIYRVHHEWKAAGRLPPPDRGAFFWGPGGDVIPLAGDHFVLQ</sequence>
<dbReference type="VEuPathDB" id="FungiDB:BO70DRAFT_397385"/>
<dbReference type="OrthoDB" id="4499271at2759"/>
<accession>A0A317W268</accession>
<reference evidence="1 2" key="1">
    <citation type="submission" date="2016-12" db="EMBL/GenBank/DDBJ databases">
        <title>The genomes of Aspergillus section Nigri reveals drivers in fungal speciation.</title>
        <authorList>
            <consortium name="DOE Joint Genome Institute"/>
            <person name="Vesth T.C."/>
            <person name="Nybo J."/>
            <person name="Theobald S."/>
            <person name="Brandl J."/>
            <person name="Frisvad J.C."/>
            <person name="Nielsen K.F."/>
            <person name="Lyhne E.K."/>
            <person name="Kogle M.E."/>
            <person name="Kuo A."/>
            <person name="Riley R."/>
            <person name="Clum A."/>
            <person name="Nolan M."/>
            <person name="Lipzen A."/>
            <person name="Salamov A."/>
            <person name="Henrissat B."/>
            <person name="Wiebenga A."/>
            <person name="De Vries R.P."/>
            <person name="Grigoriev I.V."/>
            <person name="Mortensen U.H."/>
            <person name="Andersen M.R."/>
            <person name="Baker S.E."/>
        </authorList>
    </citation>
    <scope>NUCLEOTIDE SEQUENCE [LARGE SCALE GENOMIC DNA]</scope>
    <source>
        <strain evidence="1 2">CBS 117.55</strain>
    </source>
</reference>
<evidence type="ECO:0000313" key="1">
    <source>
        <dbReference type="EMBL" id="PWY79278.1"/>
    </source>
</evidence>
<comment type="caution">
    <text evidence="1">The sequence shown here is derived from an EMBL/GenBank/DDBJ whole genome shotgun (WGS) entry which is preliminary data.</text>
</comment>
<organism evidence="1 2">
    <name type="scientific">Aspergillus heteromorphus CBS 117.55</name>
    <dbReference type="NCBI Taxonomy" id="1448321"/>
    <lineage>
        <taxon>Eukaryota</taxon>
        <taxon>Fungi</taxon>
        <taxon>Dikarya</taxon>
        <taxon>Ascomycota</taxon>
        <taxon>Pezizomycotina</taxon>
        <taxon>Eurotiomycetes</taxon>
        <taxon>Eurotiomycetidae</taxon>
        <taxon>Eurotiales</taxon>
        <taxon>Aspergillaceae</taxon>
        <taxon>Aspergillus</taxon>
        <taxon>Aspergillus subgen. Circumdati</taxon>
    </lineage>
</organism>
<evidence type="ECO:0000313" key="2">
    <source>
        <dbReference type="Proteomes" id="UP000247233"/>
    </source>
</evidence>